<dbReference type="Proteomes" id="UP000186601">
    <property type="component" value="Unassembled WGS sequence"/>
</dbReference>
<evidence type="ECO:0000259" key="3">
    <source>
        <dbReference type="PROSITE" id="PS50181"/>
    </source>
</evidence>
<evidence type="ECO:0000256" key="2">
    <source>
        <dbReference type="SAM" id="MobiDB-lite"/>
    </source>
</evidence>
<dbReference type="EMBL" id="MLYV02000581">
    <property type="protein sequence ID" value="PSR82618.1"/>
    <property type="molecule type" value="Genomic_DNA"/>
</dbReference>
<feature type="region of interest" description="Disordered" evidence="2">
    <location>
        <begin position="1"/>
        <end position="90"/>
    </location>
</feature>
<keyword evidence="5" id="KW-1185">Reference proteome</keyword>
<feature type="compositionally biased region" description="Low complexity" evidence="2">
    <location>
        <begin position="101"/>
        <end position="112"/>
    </location>
</feature>
<dbReference type="PANTHER" id="PTHR12874">
    <property type="entry name" value="F-BOX ONLY PROTEIN 48-RELATED"/>
    <property type="match status" value="1"/>
</dbReference>
<dbReference type="InterPro" id="IPR036047">
    <property type="entry name" value="F-box-like_dom_sf"/>
</dbReference>
<dbReference type="AlphaFoldDB" id="A0A2R6P0P0"/>
<reference evidence="4 5" key="1">
    <citation type="submission" date="2018-02" db="EMBL/GenBank/DDBJ databases">
        <title>Genome sequence of the basidiomycete white-rot fungus Phlebia centrifuga.</title>
        <authorList>
            <person name="Granchi Z."/>
            <person name="Peng M."/>
            <person name="de Vries R.P."/>
            <person name="Hilden K."/>
            <person name="Makela M.R."/>
            <person name="Grigoriev I."/>
            <person name="Riley R."/>
        </authorList>
    </citation>
    <scope>NUCLEOTIDE SEQUENCE [LARGE SCALE GENOMIC DNA]</scope>
    <source>
        <strain evidence="4 5">FBCC195</strain>
    </source>
</reference>
<evidence type="ECO:0000256" key="1">
    <source>
        <dbReference type="ARBA" id="ARBA00022786"/>
    </source>
</evidence>
<feature type="compositionally biased region" description="Basic and acidic residues" evidence="2">
    <location>
        <begin position="36"/>
        <end position="65"/>
    </location>
</feature>
<gene>
    <name evidence="4" type="ORF">PHLCEN_2v6051</name>
</gene>
<feature type="compositionally biased region" description="Basic and acidic residues" evidence="2">
    <location>
        <begin position="1"/>
        <end position="11"/>
    </location>
</feature>
<dbReference type="Pfam" id="PF12937">
    <property type="entry name" value="F-box-like"/>
    <property type="match status" value="1"/>
</dbReference>
<dbReference type="InterPro" id="IPR045464">
    <property type="entry name" value="Hrt3/FBXO9_C"/>
</dbReference>
<feature type="domain" description="F-box" evidence="3">
    <location>
        <begin position="259"/>
        <end position="305"/>
    </location>
</feature>
<comment type="caution">
    <text evidence="4">The sequence shown here is derived from an EMBL/GenBank/DDBJ whole genome shotgun (WGS) entry which is preliminary data.</text>
</comment>
<accession>A0A2R6P0P0</accession>
<dbReference type="PANTHER" id="PTHR12874:SF9">
    <property type="entry name" value="F-BOX ONLY PROTEIN 48"/>
    <property type="match status" value="1"/>
</dbReference>
<dbReference type="Gene3D" id="1.20.1280.50">
    <property type="match status" value="1"/>
</dbReference>
<dbReference type="GO" id="GO:0031146">
    <property type="term" value="P:SCF-dependent proteasomal ubiquitin-dependent protein catabolic process"/>
    <property type="evidence" value="ECO:0007669"/>
    <property type="project" value="TreeGrafter"/>
</dbReference>
<dbReference type="InterPro" id="IPR001810">
    <property type="entry name" value="F-box_dom"/>
</dbReference>
<organism evidence="4 5">
    <name type="scientific">Hermanssonia centrifuga</name>
    <dbReference type="NCBI Taxonomy" id="98765"/>
    <lineage>
        <taxon>Eukaryota</taxon>
        <taxon>Fungi</taxon>
        <taxon>Dikarya</taxon>
        <taxon>Basidiomycota</taxon>
        <taxon>Agaricomycotina</taxon>
        <taxon>Agaricomycetes</taxon>
        <taxon>Polyporales</taxon>
        <taxon>Meruliaceae</taxon>
        <taxon>Hermanssonia</taxon>
    </lineage>
</organism>
<dbReference type="STRING" id="98765.A0A2R6P0P0"/>
<feature type="compositionally biased region" description="Acidic residues" evidence="2">
    <location>
        <begin position="12"/>
        <end position="30"/>
    </location>
</feature>
<protein>
    <recommendedName>
        <fullName evidence="3">F-box domain-containing protein</fullName>
    </recommendedName>
</protein>
<keyword evidence="1" id="KW-0833">Ubl conjugation pathway</keyword>
<dbReference type="GO" id="GO:0019005">
    <property type="term" value="C:SCF ubiquitin ligase complex"/>
    <property type="evidence" value="ECO:0007669"/>
    <property type="project" value="TreeGrafter"/>
</dbReference>
<proteinExistence type="predicted"/>
<dbReference type="Pfam" id="PF19270">
    <property type="entry name" value="FBO_C"/>
    <property type="match status" value="1"/>
</dbReference>
<feature type="region of interest" description="Disordered" evidence="2">
    <location>
        <begin position="101"/>
        <end position="120"/>
    </location>
</feature>
<dbReference type="OrthoDB" id="2117972at2759"/>
<dbReference type="GO" id="GO:0005737">
    <property type="term" value="C:cytoplasm"/>
    <property type="evidence" value="ECO:0007669"/>
    <property type="project" value="TreeGrafter"/>
</dbReference>
<dbReference type="PROSITE" id="PS50181">
    <property type="entry name" value="FBOX"/>
    <property type="match status" value="1"/>
</dbReference>
<evidence type="ECO:0000313" key="5">
    <source>
        <dbReference type="Proteomes" id="UP000186601"/>
    </source>
</evidence>
<dbReference type="SUPFAM" id="SSF81383">
    <property type="entry name" value="F-box domain"/>
    <property type="match status" value="1"/>
</dbReference>
<evidence type="ECO:0000313" key="4">
    <source>
        <dbReference type="EMBL" id="PSR82618.1"/>
    </source>
</evidence>
<sequence>MLQESHTRLEDPSEGLEEELEEELDEELEEVPLQTQHKEPSEDLEELARFREEWKEEVRRRKGGDDPQTSNEDAVPIKPSNPVKLPELSTPEDKPVILGDVSPGPSNVPGSPKATRPEVPLPPQLLKALDIYRRAIACEQRSELETALQLYRQAFRLHEDVDKVYERLEFSQHTARVHLPTGAADVVASISGPTTASPPQGHVNDVGVENVIRTIEQMTVSTIDSKLPAIHGSVTGLLAKLIATWPSNLSFDPEDEKEPVHLQMLPEEVFVHILQQLDVTSLERFAAVNRKARILTLDTSIWRRYVKAVYKPPQIPDDEDVGALVMKYKEDFRHVYIEHPRIRLDGVYIAVCHYIRQGLSENAWVNVRAYRRALAESGAKVPIG</sequence>
<name>A0A2R6P0P0_9APHY</name>